<name>A0A397CR75_APHAT</name>
<comment type="caution">
    <text evidence="4">The sequence shown here is derived from an EMBL/GenBank/DDBJ whole genome shotgun (WGS) entry which is preliminary data.</text>
</comment>
<dbReference type="Gene3D" id="3.40.140.10">
    <property type="entry name" value="Cytidine Deaminase, domain 2"/>
    <property type="match status" value="1"/>
</dbReference>
<gene>
    <name evidence="4" type="ORF">DYB38_010295</name>
</gene>
<dbReference type="Pfam" id="PF00383">
    <property type="entry name" value="dCMP_cyt_deam_1"/>
    <property type="match status" value="1"/>
</dbReference>
<evidence type="ECO:0000256" key="2">
    <source>
        <dbReference type="ARBA" id="ARBA00038160"/>
    </source>
</evidence>
<dbReference type="PANTHER" id="PTHR11079">
    <property type="entry name" value="CYTOSINE DEAMINASE FAMILY MEMBER"/>
    <property type="match status" value="1"/>
</dbReference>
<dbReference type="GO" id="GO:0005737">
    <property type="term" value="C:cytoplasm"/>
    <property type="evidence" value="ECO:0007669"/>
    <property type="project" value="TreeGrafter"/>
</dbReference>
<dbReference type="InterPro" id="IPR002125">
    <property type="entry name" value="CMP_dCMP_dom"/>
</dbReference>
<organism evidence="4 5">
    <name type="scientific">Aphanomyces astaci</name>
    <name type="common">Crayfish plague agent</name>
    <dbReference type="NCBI Taxonomy" id="112090"/>
    <lineage>
        <taxon>Eukaryota</taxon>
        <taxon>Sar</taxon>
        <taxon>Stramenopiles</taxon>
        <taxon>Oomycota</taxon>
        <taxon>Saprolegniomycetes</taxon>
        <taxon>Saprolegniales</taxon>
        <taxon>Verrucalvaceae</taxon>
        <taxon>Aphanomyces</taxon>
    </lineage>
</organism>
<accession>A0A397CR75</accession>
<proteinExistence type="inferred from homology"/>
<dbReference type="GO" id="GO:0046872">
    <property type="term" value="F:metal ion binding"/>
    <property type="evidence" value="ECO:0007669"/>
    <property type="project" value="UniProtKB-KW"/>
</dbReference>
<dbReference type="GO" id="GO:0002100">
    <property type="term" value="P:tRNA wobble adenosine to inosine editing"/>
    <property type="evidence" value="ECO:0007669"/>
    <property type="project" value="InterPro"/>
</dbReference>
<sequence length="288" mass="31173">MAWKVNEVEPTPRHFGDRLTFHAISFPAKHGDRVMKCLVKTTLSLRDMGYVHLKRMKKSADGTLVALVSVDADVLAVVLAALHDVDSLSPCMIDVPKHTALSKEEFHAGNAVWPMVFHVHPTTTPLSADDADVFISTMRSLVQGKIMSTADVGCAASHCLVVHPHTPSDVVASTLDEPPSTSKNPLMKHAVLRVLDAVAARQAAAPSSSSNAYLCTGLDVFVAIEPCAMCAMALVHARVGRVIYHRANPVTGALGSRYSLHGQPSLNHRYRVFHVQPDTPTYENSLFG</sequence>
<dbReference type="Proteomes" id="UP000265716">
    <property type="component" value="Unassembled WGS sequence"/>
</dbReference>
<feature type="domain" description="CMP/dCMP-type deaminase" evidence="3">
    <location>
        <begin position="141"/>
        <end position="273"/>
    </location>
</feature>
<dbReference type="PROSITE" id="PS51747">
    <property type="entry name" value="CYT_DCMP_DEAMINASES_2"/>
    <property type="match status" value="1"/>
</dbReference>
<reference evidence="4 5" key="1">
    <citation type="submission" date="2018-08" db="EMBL/GenBank/DDBJ databases">
        <title>Aphanomyces genome sequencing and annotation.</title>
        <authorList>
            <person name="Minardi D."/>
            <person name="Oidtmann B."/>
            <person name="Van Der Giezen M."/>
            <person name="Studholme D.J."/>
        </authorList>
    </citation>
    <scope>NUCLEOTIDE SEQUENCE [LARGE SCALE GENOMIC DNA]</scope>
    <source>
        <strain evidence="4 5">SA</strain>
    </source>
</reference>
<comment type="similarity">
    <text evidence="2">Belongs to the cytidine and deoxycytidylate deaminase family. ADAT3 subfamily.</text>
</comment>
<dbReference type="AlphaFoldDB" id="A0A397CR75"/>
<dbReference type="PANTHER" id="PTHR11079:SF156">
    <property type="entry name" value="INACTIVE TRNA-SPECIFIC ADENOSINE DEAMINASE-LIKE PROTEIN 3-RELATED"/>
    <property type="match status" value="1"/>
</dbReference>
<dbReference type="EMBL" id="QUTC01007428">
    <property type="protein sequence ID" value="RHY47780.1"/>
    <property type="molecule type" value="Genomic_DNA"/>
</dbReference>
<evidence type="ECO:0000259" key="3">
    <source>
        <dbReference type="PROSITE" id="PS51747"/>
    </source>
</evidence>
<protein>
    <recommendedName>
        <fullName evidence="3">CMP/dCMP-type deaminase domain-containing protein</fullName>
    </recommendedName>
</protein>
<evidence type="ECO:0000313" key="5">
    <source>
        <dbReference type="Proteomes" id="UP000265716"/>
    </source>
</evidence>
<evidence type="ECO:0000256" key="1">
    <source>
        <dbReference type="ARBA" id="ARBA00022694"/>
    </source>
</evidence>
<dbReference type="GO" id="GO:0005634">
    <property type="term" value="C:nucleus"/>
    <property type="evidence" value="ECO:0007669"/>
    <property type="project" value="TreeGrafter"/>
</dbReference>
<dbReference type="SUPFAM" id="SSF53927">
    <property type="entry name" value="Cytidine deaminase-like"/>
    <property type="match status" value="1"/>
</dbReference>
<dbReference type="VEuPathDB" id="FungiDB:H257_02971"/>
<evidence type="ECO:0000313" key="4">
    <source>
        <dbReference type="EMBL" id="RHY47780.1"/>
    </source>
</evidence>
<dbReference type="GO" id="GO:0052717">
    <property type="term" value="F:tRNA-specific adenosine-34 deaminase activity"/>
    <property type="evidence" value="ECO:0007669"/>
    <property type="project" value="UniProtKB-EC"/>
</dbReference>
<keyword evidence="1" id="KW-0819">tRNA processing</keyword>
<dbReference type="InterPro" id="IPR016193">
    <property type="entry name" value="Cytidine_deaminase-like"/>
</dbReference>